<feature type="domain" description="Flavoprotein" evidence="5">
    <location>
        <begin position="4"/>
        <end position="176"/>
    </location>
</feature>
<dbReference type="InterPro" id="IPR003382">
    <property type="entry name" value="Flavoprotein"/>
</dbReference>
<evidence type="ECO:0000256" key="2">
    <source>
        <dbReference type="ARBA" id="ARBA00023239"/>
    </source>
</evidence>
<dbReference type="GO" id="GO:0071513">
    <property type="term" value="C:phosphopantothenoylcysteine decarboxylase complex"/>
    <property type="evidence" value="ECO:0007669"/>
    <property type="project" value="TreeGrafter"/>
</dbReference>
<dbReference type="EC" id="4.1.1.36" evidence="3"/>
<dbReference type="GO" id="GO:0010181">
    <property type="term" value="F:FMN binding"/>
    <property type="evidence" value="ECO:0007669"/>
    <property type="project" value="UniProtKB-UniRule"/>
</dbReference>
<evidence type="ECO:0000256" key="1">
    <source>
        <dbReference type="ARBA" id="ARBA00022793"/>
    </source>
</evidence>
<keyword evidence="3" id="KW-0511">Multifunctional enzyme</keyword>
<comment type="caution">
    <text evidence="3">Lacks conserved residue(s) required for the propagation of feature annotation.</text>
</comment>
<feature type="binding site" evidence="3">
    <location>
        <position position="291"/>
    </location>
    <ligand>
        <name>CTP</name>
        <dbReference type="ChEBI" id="CHEBI:37563"/>
    </ligand>
</feature>
<protein>
    <recommendedName>
        <fullName evidence="3">Coenzyme A biosynthesis bifunctional protein CoaBC</fullName>
    </recommendedName>
    <alternativeName>
        <fullName evidence="3">DNA/pantothenate metabolism flavoprotein</fullName>
    </alternativeName>
    <alternativeName>
        <fullName evidence="3">Phosphopantothenoylcysteine synthetase/decarboxylase</fullName>
        <shortName evidence="3">PPCS-PPCDC</shortName>
    </alternativeName>
    <domain>
        <recommendedName>
            <fullName evidence="3">Phosphopantothenoylcysteine decarboxylase</fullName>
            <shortName evidence="3">PPC decarboxylase</shortName>
            <shortName evidence="3">PPC-DC</shortName>
            <ecNumber evidence="3">4.1.1.36</ecNumber>
        </recommendedName>
        <alternativeName>
            <fullName evidence="3">CoaC</fullName>
        </alternativeName>
    </domain>
    <domain>
        <recommendedName>
            <fullName evidence="3">Phosphopantothenate--cysteine ligase</fullName>
            <ecNumber evidence="3">6.3.2.5</ecNumber>
        </recommendedName>
        <alternativeName>
            <fullName evidence="3">CoaB</fullName>
        </alternativeName>
        <alternativeName>
            <fullName evidence="3">Phosphopantothenoylcysteine synthetase</fullName>
            <shortName evidence="3">PPC synthetase</shortName>
            <shortName evidence="3">PPC-S</shortName>
        </alternativeName>
    </domain>
</protein>
<dbReference type="GO" id="GO:0004632">
    <property type="term" value="F:phosphopantothenate--cysteine ligase activity"/>
    <property type="evidence" value="ECO:0007669"/>
    <property type="project" value="UniProtKB-UniRule"/>
</dbReference>
<comment type="similarity">
    <text evidence="3 4">In the N-terminal section; belongs to the HFCD (homo-oligomeric flavin containing Cys decarboxylase) superfamily.</text>
</comment>
<evidence type="ECO:0000256" key="3">
    <source>
        <dbReference type="HAMAP-Rule" id="MF_02225"/>
    </source>
</evidence>
<evidence type="ECO:0000259" key="6">
    <source>
        <dbReference type="Pfam" id="PF04127"/>
    </source>
</evidence>
<dbReference type="RefSeq" id="WP_066417725.1">
    <property type="nucleotide sequence ID" value="NZ_CP018866.1"/>
</dbReference>
<dbReference type="GO" id="GO:0015941">
    <property type="term" value="P:pantothenate catabolic process"/>
    <property type="evidence" value="ECO:0007669"/>
    <property type="project" value="InterPro"/>
</dbReference>
<keyword evidence="1 3" id="KW-0210">Decarboxylase</keyword>
<dbReference type="Pfam" id="PF02441">
    <property type="entry name" value="Flavoprotein"/>
    <property type="match status" value="1"/>
</dbReference>
<organism evidence="7 8">
    <name type="scientific">Sutcliffiella cohnii</name>
    <dbReference type="NCBI Taxonomy" id="33932"/>
    <lineage>
        <taxon>Bacteria</taxon>
        <taxon>Bacillati</taxon>
        <taxon>Bacillota</taxon>
        <taxon>Bacilli</taxon>
        <taxon>Bacillales</taxon>
        <taxon>Bacillaceae</taxon>
        <taxon>Sutcliffiella</taxon>
    </lineage>
</organism>
<comment type="function">
    <text evidence="4">Catalyzes two steps in the biosynthesis of coenzyme A. In the first step cysteine is conjugated to 4'-phosphopantothenate to form 4-phosphopantothenoylcysteine, in the latter compound is decarboxylated to form 4'-phosphopantotheine.</text>
</comment>
<dbReference type="InterPro" id="IPR005252">
    <property type="entry name" value="CoaBC"/>
</dbReference>
<evidence type="ECO:0000313" key="8">
    <source>
        <dbReference type="Proteomes" id="UP000215224"/>
    </source>
</evidence>
<reference evidence="7 8" key="1">
    <citation type="submission" date="2016-12" db="EMBL/GenBank/DDBJ databases">
        <title>The whole genome sequencing and assembly of Bacillus cohnii DSM 6307T strain.</title>
        <authorList>
            <person name="Lee Y.-J."/>
            <person name="Yi H."/>
            <person name="Bahn Y.-S."/>
            <person name="Kim J.F."/>
            <person name="Lee D.-W."/>
        </authorList>
    </citation>
    <scope>NUCLEOTIDE SEQUENCE [LARGE SCALE GENOMIC DNA]</scope>
    <source>
        <strain evidence="7 8">DSM 6307</strain>
    </source>
</reference>
<feature type="active site" description="Proton donor" evidence="3">
    <location>
        <position position="156"/>
    </location>
</feature>
<dbReference type="EMBL" id="CP018866">
    <property type="protein sequence ID" value="AST92106.1"/>
    <property type="molecule type" value="Genomic_DNA"/>
</dbReference>
<dbReference type="InterPro" id="IPR036551">
    <property type="entry name" value="Flavin_trans-like"/>
</dbReference>
<dbReference type="Gene3D" id="3.40.50.10300">
    <property type="entry name" value="CoaB-like"/>
    <property type="match status" value="1"/>
</dbReference>
<evidence type="ECO:0000259" key="5">
    <source>
        <dbReference type="Pfam" id="PF02441"/>
    </source>
</evidence>
<dbReference type="SUPFAM" id="SSF52507">
    <property type="entry name" value="Homo-oligomeric flavin-containing Cys decarboxylases, HFCD"/>
    <property type="match status" value="1"/>
</dbReference>
<feature type="binding site" evidence="3">
    <location>
        <position position="343"/>
    </location>
    <ligand>
        <name>CTP</name>
        <dbReference type="ChEBI" id="CHEBI:37563"/>
    </ligand>
</feature>
<dbReference type="Gene3D" id="3.40.50.1950">
    <property type="entry name" value="Flavin prenyltransferase-like"/>
    <property type="match status" value="1"/>
</dbReference>
<evidence type="ECO:0000313" key="7">
    <source>
        <dbReference type="EMBL" id="AST92106.1"/>
    </source>
</evidence>
<keyword evidence="8" id="KW-1185">Reference proteome</keyword>
<dbReference type="HAMAP" id="MF_02225">
    <property type="entry name" value="CoaBC"/>
    <property type="match status" value="1"/>
</dbReference>
<dbReference type="Pfam" id="PF04127">
    <property type="entry name" value="DFP"/>
    <property type="match status" value="1"/>
</dbReference>
<dbReference type="GO" id="GO:0015937">
    <property type="term" value="P:coenzyme A biosynthetic process"/>
    <property type="evidence" value="ECO:0007669"/>
    <property type="project" value="UniProtKB-UniRule"/>
</dbReference>
<comment type="pathway">
    <text evidence="3 4">Cofactor biosynthesis; coenzyme A biosynthesis; CoA from (R)-pantothenate: step 2/5.</text>
</comment>
<dbReference type="GO" id="GO:0046872">
    <property type="term" value="F:metal ion binding"/>
    <property type="evidence" value="ECO:0007669"/>
    <property type="project" value="UniProtKB-KW"/>
</dbReference>
<keyword evidence="3" id="KW-0460">Magnesium</keyword>
<dbReference type="PANTHER" id="PTHR14359">
    <property type="entry name" value="HOMO-OLIGOMERIC FLAVIN CONTAINING CYS DECARBOXYLASE FAMILY"/>
    <property type="match status" value="1"/>
</dbReference>
<feature type="region of interest" description="Phosphopantothenoylcysteine decarboxylase" evidence="3">
    <location>
        <begin position="1"/>
        <end position="192"/>
    </location>
</feature>
<comment type="catalytic activity">
    <reaction evidence="3 4">
        <text>N-[(R)-4-phosphopantothenoyl]-L-cysteine + H(+) = (R)-4'-phosphopantetheine + CO2</text>
        <dbReference type="Rhea" id="RHEA:16793"/>
        <dbReference type="ChEBI" id="CHEBI:15378"/>
        <dbReference type="ChEBI" id="CHEBI:16526"/>
        <dbReference type="ChEBI" id="CHEBI:59458"/>
        <dbReference type="ChEBI" id="CHEBI:61723"/>
        <dbReference type="EC" id="4.1.1.36"/>
    </reaction>
</comment>
<gene>
    <name evidence="3" type="primary">coaBC</name>
    <name evidence="7" type="ORF">BC6307_12860</name>
</gene>
<feature type="binding site" evidence="3">
    <location>
        <position position="339"/>
    </location>
    <ligand>
        <name>CTP</name>
        <dbReference type="ChEBI" id="CHEBI:37563"/>
    </ligand>
</feature>
<dbReference type="NCBIfam" id="TIGR00521">
    <property type="entry name" value="coaBC_dfp"/>
    <property type="match status" value="1"/>
</dbReference>
<dbReference type="GO" id="GO:0004633">
    <property type="term" value="F:phosphopantothenoylcysteine decarboxylase activity"/>
    <property type="evidence" value="ECO:0007669"/>
    <property type="project" value="UniProtKB-UniRule"/>
</dbReference>
<feature type="binding site" evidence="3">
    <location>
        <position position="281"/>
    </location>
    <ligand>
        <name>CTP</name>
        <dbReference type="ChEBI" id="CHEBI:37563"/>
    </ligand>
</feature>
<sequence>MKDKKILLCVTGGIAAYKAIALTSKLIQKGAIVKVIMSDSAVKFVTPLAFQALSRNDVYTDTFEEKDPKVISHIELADWADIVLIAPATANVIGKLANGIADDMITTTLLATKAPVWVAPAMNVNMYDHPAVRTNMTTLTTFGYHFIEPQAGFLACGWIGKGRLEEPETIVQLLEDFFSENKGQQLILKGKKLLVTAGPTVEIIDPVRYLTNRSSGKMGYAIAEAAQHLGAEVVLISGPTALQPPPNVQTIFVESAEQMLQEVLKHYDQSDIVIKAAAVADYRPKFVSESKIKKNDGSIVIEMERTTDILKTLGERKKQQLLVGFAAETNNVEQYAKGKLEKKNLDYIVANNVTEEGAGFNTDTNIISIYSRNEKPTSFPKLTKLELAYKILQHIASKGSDM</sequence>
<dbReference type="UniPathway" id="UPA00241">
    <property type="reaction ID" value="UER00353"/>
</dbReference>
<dbReference type="STRING" id="1314751.GCA_001591425_02964"/>
<comment type="pathway">
    <text evidence="3 4">Cofactor biosynthesis; coenzyme A biosynthesis; CoA from (R)-pantothenate: step 3/5.</text>
</comment>
<proteinExistence type="inferred from homology"/>
<comment type="cofactor">
    <cofactor evidence="3">
        <name>Mg(2+)</name>
        <dbReference type="ChEBI" id="CHEBI:18420"/>
    </cofactor>
</comment>
<feature type="binding site" evidence="3">
    <location>
        <position position="325"/>
    </location>
    <ligand>
        <name>CTP</name>
        <dbReference type="ChEBI" id="CHEBI:37563"/>
    </ligand>
</feature>
<name>A0A223KRQ2_9BACI</name>
<feature type="region of interest" description="Phosphopantothenate--cysteine ligase" evidence="3">
    <location>
        <begin position="193"/>
        <end position="402"/>
    </location>
</feature>
<dbReference type="AlphaFoldDB" id="A0A223KRQ2"/>
<keyword evidence="3" id="KW-0479">Metal-binding</keyword>
<dbReference type="SUPFAM" id="SSF102645">
    <property type="entry name" value="CoaB-like"/>
    <property type="match status" value="1"/>
</dbReference>
<dbReference type="InterPro" id="IPR007085">
    <property type="entry name" value="DNA/pantothenate-metab_flavo_C"/>
</dbReference>
<comment type="function">
    <text evidence="3">Catalyzes two sequential steps in the biosynthesis of coenzyme A. In the first step cysteine is conjugated to 4'-phosphopantothenate to form 4-phosphopantothenoylcysteine. In the second step the latter compound is decarboxylated to form 4'-phosphopantotheine.</text>
</comment>
<comment type="similarity">
    <text evidence="3 4">In the C-terminal section; belongs to the PPC synthetase family.</text>
</comment>
<comment type="catalytic activity">
    <reaction evidence="3 4">
        <text>(R)-4'-phosphopantothenate + L-cysteine + CTP = N-[(R)-4-phosphopantothenoyl]-L-cysteine + CMP + diphosphate + H(+)</text>
        <dbReference type="Rhea" id="RHEA:19397"/>
        <dbReference type="ChEBI" id="CHEBI:10986"/>
        <dbReference type="ChEBI" id="CHEBI:15378"/>
        <dbReference type="ChEBI" id="CHEBI:33019"/>
        <dbReference type="ChEBI" id="CHEBI:35235"/>
        <dbReference type="ChEBI" id="CHEBI:37563"/>
        <dbReference type="ChEBI" id="CHEBI:59458"/>
        <dbReference type="ChEBI" id="CHEBI:60377"/>
        <dbReference type="EC" id="6.3.2.5"/>
    </reaction>
</comment>
<dbReference type="PANTHER" id="PTHR14359:SF6">
    <property type="entry name" value="PHOSPHOPANTOTHENOYLCYSTEINE DECARBOXYLASE"/>
    <property type="match status" value="1"/>
</dbReference>
<dbReference type="KEGG" id="bcoh:BC6307_12860"/>
<dbReference type="Proteomes" id="UP000215224">
    <property type="component" value="Chromosome"/>
</dbReference>
<keyword evidence="3 4" id="KW-0285">Flavoprotein</keyword>
<evidence type="ECO:0000256" key="4">
    <source>
        <dbReference type="RuleBase" id="RU364078"/>
    </source>
</evidence>
<dbReference type="InterPro" id="IPR035929">
    <property type="entry name" value="CoaB-like_sf"/>
</dbReference>
<keyword evidence="3 4" id="KW-0288">FMN</keyword>
<accession>A0A223KRQ2</accession>
<feature type="domain" description="DNA/pantothenate metabolism flavoprotein C-terminal" evidence="6">
    <location>
        <begin position="188"/>
        <end position="397"/>
    </location>
</feature>
<dbReference type="EC" id="6.3.2.5" evidence="3"/>
<keyword evidence="2 3" id="KW-0456">Lyase</keyword>
<keyword evidence="3 4" id="KW-0436">Ligase</keyword>
<comment type="cofactor">
    <cofactor evidence="3">
        <name>FMN</name>
        <dbReference type="ChEBI" id="CHEBI:58210"/>
    </cofactor>
    <text evidence="3">Binds 1 FMN per subunit.</text>
</comment>